<proteinExistence type="predicted"/>
<keyword evidence="2" id="KW-1185">Reference proteome</keyword>
<dbReference type="Proteomes" id="UP000198356">
    <property type="component" value="Unassembled WGS sequence"/>
</dbReference>
<dbReference type="RefSeq" id="WP_089407903.1">
    <property type="nucleotide sequence ID" value="NZ_FZOU01000002.1"/>
</dbReference>
<sequence>MPGDFTPWGTTEWEDHIQKVLKLRYKQGGYQEIADETHGDCGLEGVASDGNAYQCYSAQDYVTPAELLKKQKGKITADIGKLLNNEQELLEILGAVKIRRWHLVVPHWKNKDLIKHAKEKEAFVRKSGAKHIHPEFEVFIITGDDFLMEKQELATANSYGFDSHTSPV</sequence>
<name>A0A239HIG8_9BACT</name>
<protein>
    <submittedName>
        <fullName evidence="1">Uncharacterized protein</fullName>
    </submittedName>
</protein>
<evidence type="ECO:0000313" key="1">
    <source>
        <dbReference type="EMBL" id="SNS81147.1"/>
    </source>
</evidence>
<dbReference type="OrthoDB" id="2962756at2"/>
<gene>
    <name evidence="1" type="ORF">SAMN05421770_102415</name>
</gene>
<evidence type="ECO:0000313" key="2">
    <source>
        <dbReference type="Proteomes" id="UP000198356"/>
    </source>
</evidence>
<dbReference type="EMBL" id="FZOU01000002">
    <property type="protein sequence ID" value="SNS81147.1"/>
    <property type="molecule type" value="Genomic_DNA"/>
</dbReference>
<accession>A0A239HIG8</accession>
<dbReference type="AlphaFoldDB" id="A0A239HIG8"/>
<reference evidence="1 2" key="1">
    <citation type="submission" date="2017-06" db="EMBL/GenBank/DDBJ databases">
        <authorList>
            <person name="Kim H.J."/>
            <person name="Triplett B.A."/>
        </authorList>
    </citation>
    <scope>NUCLEOTIDE SEQUENCE [LARGE SCALE GENOMIC DNA]</scope>
    <source>
        <strain evidence="1 2">DSM 18704</strain>
    </source>
</reference>
<organism evidence="1 2">
    <name type="scientific">Granulicella rosea</name>
    <dbReference type="NCBI Taxonomy" id="474952"/>
    <lineage>
        <taxon>Bacteria</taxon>
        <taxon>Pseudomonadati</taxon>
        <taxon>Acidobacteriota</taxon>
        <taxon>Terriglobia</taxon>
        <taxon>Terriglobales</taxon>
        <taxon>Acidobacteriaceae</taxon>
        <taxon>Granulicella</taxon>
    </lineage>
</organism>